<protein>
    <recommendedName>
        <fullName evidence="3">Phage protein</fullName>
    </recommendedName>
</protein>
<dbReference type="AlphaFoldDB" id="A0A540WXM4"/>
<evidence type="ECO:0000313" key="2">
    <source>
        <dbReference type="Proteomes" id="UP000315369"/>
    </source>
</evidence>
<dbReference type="EMBL" id="VIFM01000089">
    <property type="protein sequence ID" value="TQF13751.1"/>
    <property type="molecule type" value="Genomic_DNA"/>
</dbReference>
<accession>A0A540WXM4</accession>
<comment type="caution">
    <text evidence="1">The sequence shown here is derived from an EMBL/GenBank/DDBJ whole genome shotgun (WGS) entry which is preliminary data.</text>
</comment>
<evidence type="ECO:0008006" key="3">
    <source>
        <dbReference type="Google" id="ProtNLM"/>
    </source>
</evidence>
<reference evidence="1 2" key="1">
    <citation type="submission" date="2019-06" db="EMBL/GenBank/DDBJ databases">
        <authorList>
            <person name="Livingstone P."/>
            <person name="Whitworth D."/>
        </authorList>
    </citation>
    <scope>NUCLEOTIDE SEQUENCE [LARGE SCALE GENOMIC DNA]</scope>
    <source>
        <strain evidence="1 2">AM401</strain>
    </source>
</reference>
<dbReference type="Proteomes" id="UP000315369">
    <property type="component" value="Unassembled WGS sequence"/>
</dbReference>
<name>A0A540WXM4_9BACT</name>
<dbReference type="OrthoDB" id="5521465at2"/>
<keyword evidence="2" id="KW-1185">Reference proteome</keyword>
<gene>
    <name evidence="1" type="ORF">FJV41_22150</name>
</gene>
<sequence length="121" mass="13315">MSLKDRLSKSKHKLIEQVTIDGERINLCRPTNPERLAVLDAAREAGEIGEDNKPLTNEGGLRLIARVVAAVAYDPETGERVFNPTDSADIETVYRAPWLEDVSKPAIAALHPNLEEVRGNS</sequence>
<organism evidence="1 2">
    <name type="scientific">Myxococcus llanfairpwllgwyngyllgogerychwyrndrobwllllantysiliogogogochensis</name>
    <dbReference type="NCBI Taxonomy" id="2590453"/>
    <lineage>
        <taxon>Bacteria</taxon>
        <taxon>Pseudomonadati</taxon>
        <taxon>Myxococcota</taxon>
        <taxon>Myxococcia</taxon>
        <taxon>Myxococcales</taxon>
        <taxon>Cystobacterineae</taxon>
        <taxon>Myxococcaceae</taxon>
        <taxon>Myxococcus</taxon>
    </lineage>
</organism>
<proteinExistence type="predicted"/>
<dbReference type="RefSeq" id="WP_141644523.1">
    <property type="nucleotide sequence ID" value="NZ_VIFM01000089.1"/>
</dbReference>
<evidence type="ECO:0000313" key="1">
    <source>
        <dbReference type="EMBL" id="TQF13751.1"/>
    </source>
</evidence>